<reference evidence="1 2" key="1">
    <citation type="submission" date="2024-09" db="EMBL/GenBank/DDBJ databases">
        <authorList>
            <person name="Sun Q."/>
            <person name="Mori K."/>
        </authorList>
    </citation>
    <scope>NUCLEOTIDE SEQUENCE [LARGE SCALE GENOMIC DNA]</scope>
    <source>
        <strain evidence="1 2">KCTC 23076</strain>
    </source>
</reference>
<organism evidence="1 2">
    <name type="scientific">Lysobacter korlensis</name>
    <dbReference type="NCBI Taxonomy" id="553636"/>
    <lineage>
        <taxon>Bacteria</taxon>
        <taxon>Pseudomonadati</taxon>
        <taxon>Pseudomonadota</taxon>
        <taxon>Gammaproteobacteria</taxon>
        <taxon>Lysobacterales</taxon>
        <taxon>Lysobacteraceae</taxon>
        <taxon>Lysobacter</taxon>
    </lineage>
</organism>
<dbReference type="Proteomes" id="UP001589896">
    <property type="component" value="Unassembled WGS sequence"/>
</dbReference>
<proteinExistence type="predicted"/>
<protein>
    <submittedName>
        <fullName evidence="1">Ig-like domain-containing protein</fullName>
    </submittedName>
</protein>
<dbReference type="Pfam" id="PF17963">
    <property type="entry name" value="Big_9"/>
    <property type="match status" value="1"/>
</dbReference>
<evidence type="ECO:0000313" key="1">
    <source>
        <dbReference type="EMBL" id="MFC0676689.1"/>
    </source>
</evidence>
<keyword evidence="2" id="KW-1185">Reference proteome</keyword>
<dbReference type="Gene3D" id="2.60.40.3440">
    <property type="match status" value="1"/>
</dbReference>
<evidence type="ECO:0000313" key="2">
    <source>
        <dbReference type="Proteomes" id="UP001589896"/>
    </source>
</evidence>
<comment type="caution">
    <text evidence="1">The sequence shown here is derived from an EMBL/GenBank/DDBJ whole genome shotgun (WGS) entry which is preliminary data.</text>
</comment>
<gene>
    <name evidence="1" type="ORF">ACFFGH_02320</name>
</gene>
<dbReference type="EMBL" id="JBHLTG010000001">
    <property type="protein sequence ID" value="MFC0676689.1"/>
    <property type="molecule type" value="Genomic_DNA"/>
</dbReference>
<name>A0ABV6RJD7_9GAMM</name>
<accession>A0ABV6RJD7</accession>
<sequence>MAPGLMRAERLAADSATVAAGDTVVIDVLANDQTLEGDRVLLRVLQPATGTARIVGNTVAYTAPDGVMSTVDFYYQAKSRRGGSPRYGKVTVAIGQRIAVLGRVVRSQQAPTQVELRVGERTYTTTTAHDGSYRVQGLGFADHEVAVVEARGAEAGSSLRLQSYLGTFGRLRQSAGTDQVLERAESNAVTVSFLSSAQMAHAVAAYGDVPDSDDAYEAALLSADITSTLQLADFLDTVDAGRYPLPAGVDALTYASAPGRVRREWNPPDTMVGIDFPRPALKAEQTVPPAAGSFDRAQVLLWDDIGSTSRDGIRSVELIEPTADGKVNFIDGYAREAAPLSPMPDEHGRATFIPSGQYLLSETTVRTRDASIRQLRYLTSRKLIKLFEGRHGDQYFQQDTIALVHPDRPTLDRVTRRFTTWVGYEQLPVAPYSAAEVAGRATFAMYCLRPDLQTGFGYCDYPVHSFDASGSGRIEALGPSLDGSGTPAQRVPGGSFEWRRNEAGAIVLRQGPVTTQYVRVTRENEHASGVISRGVAEVNGVTKYVAHYQQSVRLQTPTTELPLLSAGSAWSPGLAWTAPLSLFDPWTVRFSFADGRGEERSSDGSGYTNILRFAWANDSEGALLKQYEGGFYYEGDALVVSESDCALVSADGQCPVTFRRWTVLASMHDRQYLVEEEYASARYPAQPLTRRTVRPLTLYRN</sequence>
<dbReference type="RefSeq" id="WP_386664456.1">
    <property type="nucleotide sequence ID" value="NZ_JBHLTG010000001.1"/>
</dbReference>